<protein>
    <submittedName>
        <fullName evidence="3">Alpha-1,2-fucosyltransferase</fullName>
    </submittedName>
</protein>
<name>A0ABR8LYL9_9FLAO</name>
<dbReference type="Pfam" id="PF01531">
    <property type="entry name" value="Glyco_transf_11"/>
    <property type="match status" value="1"/>
</dbReference>
<organism evidence="3 4">
    <name type="scientific">Olleya marilimosa</name>
    <dbReference type="NCBI Taxonomy" id="272164"/>
    <lineage>
        <taxon>Bacteria</taxon>
        <taxon>Pseudomonadati</taxon>
        <taxon>Bacteroidota</taxon>
        <taxon>Flavobacteriia</taxon>
        <taxon>Flavobacteriales</taxon>
        <taxon>Flavobacteriaceae</taxon>
    </lineage>
</organism>
<sequence>MIVIKLIGGLGNQMFQYAAAKALALHTKQELRLDLSGFDDYKLRAFDLHHFNVNAKPFRQKSKWIRKLENKLKLTTYYNEQSFRFNPEVFSITTKNIQLQGYFQAEDYFITYRNDILNDFKIVSPLKKQTQKLLVEMSKTNAVSIHIRRGDFLTHEVHNTSKEEYYKEAMTFIESKIEQPTYYVFSDDMDWVKSNFKSNHKAVYVDFNDASTAFEDIKLMSNCQHNIIANSSFSWWAAWLNTNLNKIVIAPKQWFNGEQYDYTDVVPKPWIKL</sequence>
<dbReference type="Gene3D" id="3.40.50.11350">
    <property type="match status" value="1"/>
</dbReference>
<evidence type="ECO:0000313" key="4">
    <source>
        <dbReference type="Proteomes" id="UP000627521"/>
    </source>
</evidence>
<accession>A0ABR8LYL9</accession>
<comment type="caution">
    <text evidence="3">The sequence shown here is derived from an EMBL/GenBank/DDBJ whole genome shotgun (WGS) entry which is preliminary data.</text>
</comment>
<dbReference type="PANTHER" id="PTHR11927:SF9">
    <property type="entry name" value="L-FUCOSYLTRANSFERASE"/>
    <property type="match status" value="1"/>
</dbReference>
<dbReference type="EMBL" id="JACXXH010000004">
    <property type="protein sequence ID" value="MBD3863580.1"/>
    <property type="molecule type" value="Genomic_DNA"/>
</dbReference>
<keyword evidence="2" id="KW-0808">Transferase</keyword>
<dbReference type="InterPro" id="IPR002516">
    <property type="entry name" value="Glyco_trans_11"/>
</dbReference>
<reference evidence="3 4" key="1">
    <citation type="submission" date="2020-09" db="EMBL/GenBank/DDBJ databases">
        <title>Bacillus nautilus sp. nov., Chryseoglobus crepusculi sp. nov, and Psychrobacter noctis sp. nov., isolated from deep-sea sponges from the equatorial Atlantic.</title>
        <authorList>
            <person name="Stennett H.L."/>
            <person name="Williams S.E."/>
        </authorList>
    </citation>
    <scope>NUCLEOTIDE SEQUENCE [LARGE SCALE GENOMIC DNA]</scope>
    <source>
        <strain evidence="3 4">28M-24</strain>
    </source>
</reference>
<evidence type="ECO:0000256" key="1">
    <source>
        <dbReference type="ARBA" id="ARBA00022676"/>
    </source>
</evidence>
<evidence type="ECO:0000313" key="3">
    <source>
        <dbReference type="EMBL" id="MBD3863580.1"/>
    </source>
</evidence>
<evidence type="ECO:0000256" key="2">
    <source>
        <dbReference type="ARBA" id="ARBA00022679"/>
    </source>
</evidence>
<dbReference type="Proteomes" id="UP000627521">
    <property type="component" value="Unassembled WGS sequence"/>
</dbReference>
<gene>
    <name evidence="3" type="ORF">IEG06_08950</name>
</gene>
<keyword evidence="1" id="KW-0328">Glycosyltransferase</keyword>
<dbReference type="PANTHER" id="PTHR11927">
    <property type="entry name" value="GALACTOSIDE 2-L-FUCOSYLTRANSFERASE"/>
    <property type="match status" value="1"/>
</dbReference>
<proteinExistence type="predicted"/>
<keyword evidence="4" id="KW-1185">Reference proteome</keyword>
<dbReference type="CDD" id="cd11301">
    <property type="entry name" value="Fut1_Fut2_like"/>
    <property type="match status" value="1"/>
</dbReference>
<dbReference type="RefSeq" id="WP_191100050.1">
    <property type="nucleotide sequence ID" value="NZ_JACXXF010000005.1"/>
</dbReference>